<organism evidence="12 13">
    <name type="scientific">Blattamonas nauphoetae</name>
    <dbReference type="NCBI Taxonomy" id="2049346"/>
    <lineage>
        <taxon>Eukaryota</taxon>
        <taxon>Metamonada</taxon>
        <taxon>Preaxostyla</taxon>
        <taxon>Oxymonadida</taxon>
        <taxon>Blattamonas</taxon>
    </lineage>
</organism>
<dbReference type="PROSITE" id="PS51886">
    <property type="entry name" value="TLDC"/>
    <property type="match status" value="1"/>
</dbReference>
<evidence type="ECO:0000256" key="6">
    <source>
        <dbReference type="ARBA" id="ARBA00023128"/>
    </source>
</evidence>
<accession>A0ABQ9YHF8</accession>
<sequence>MGHEIPMNWLGFPDEPEPEPVISQSAYCTFFDDTKERMVKQPYYNCNTCGMNSGNSICEKCIKVCHAGHDVSFNRDGSCFCDCCVECDCKLMPPQCATLAIPNTNQGRFQCKSCQKDNICVVCMRKCHKDHKKSFSNRGQFTCACSKGSISQVQCTVATAPKSSTSIVLSIPTYTTKSLNFFLKRHVFVPSPIFPSAEIESTQGIYNYRRPSKYLFPSETTQRPPENHEIWLQPHQQTVDIQTREKPPSFWDVMKGRHLSSPKCPEQLFQLGKPAVKIPLEIPWHRMQRSPFSALPAVFFLVYGGVKSSTVQKFLSKQDRNKYPSQARIIPFEPQKKQEQKKSYDLVLFSTTLETMLLTHISLDEKTEEDGPVWVPCLFKDLSLFVVEGGHKQEEMREIWKTESESLGYSESYLEQRMKDLADPAVIENRDFTRMSRLCIPTQLTRRQGFPIALVVDLDHQADNRGRISAKEDPPEIVSKQDIKEQLMFLSKAATTHKDLDTHVHHHQSDKLTVPIQHPFSDPTDLPIVDFISDDAEPLAVESVYFRANECWTELSSKAFSSPVPQASIFTPSKQKLAHYNTSKGKPANSPTPIEIYRGESTHLSTRHTSYSFVYPTSLLHSVSVSEDIHEVSFLPFLPPCSHLHPSPDHTSVSKPVFVPPKPVFTTPGNEANPMSILTPMSVKLTLNPRPVSPQHSPAQSPSSVGFIFDENRKRAASMNPFHSDEPDVTHTSRIPPTAGPKHGTLHSNPVSSRIVVSTDKKIGGLDQLASPHADSPSTYLATPRSNEGDTSPSLSDPTMQFTLHANQHHIVTLRFIAPDADSGLLEEVSEMAEGFHGKKEEAVNDDGVLYTLLSFSFAVLPAAALSFVQYISKAKTDSVNLTRKVIESRISDVEILRENVIGLLGNEEDDTKASKVSLETGQTPDTPPHTMIKSGSTHHLISGSTPHSSPGHSPFKNASRRSHPKPHLPNSAPPTTLRKVLNLWTEEEGRVEDEEDEIEEGVLSKLSVSRSEMLPVSEIGVERELMDGEGVGKKRQKVVVVEPKARDVGMHNQILMEQTRVGSVPMMSAGWNVSAPILSTDMSSSLLFPLPLHFHPTLFLPPSDFLSNHPPRCLITHSQIRAINSCIPGTDQMKDWELTFDKHTHGSSMTTLCSRSEKRVSTADLKKPELAKSAAGASNRTLEMGEGMDRVEMGRGGRESRNGSCVLLVEDVSGGRVIGAYLSHRLRQDSRYYGNGSTFVFRFGGKEEGKSERNEKKKEKENEERKEEEVDKRKDDVEDPEDSVGSVTEKGDTNNTDDAIGGTSPDKHPSIDPPSQHDEHTLSAPTQPVPPPSVPHPPPLDIGTGEVESQIVTPTKGRKDHHSHITALSPQQMRKDHSSEVILPIPTPPEPVETDEEDEGEKEGFEVFRSTLANSYFIRCNTTISIGGGNGIAIFLREAFETGSTSACPTFFSPPLTTAEFVVGNLQIWSLFDK</sequence>
<feature type="region of interest" description="Disordered" evidence="9">
    <location>
        <begin position="766"/>
        <end position="799"/>
    </location>
</feature>
<keyword evidence="4" id="KW-0863">Zinc-finger</keyword>
<name>A0ABQ9YHF8_9EUKA</name>
<keyword evidence="3" id="KW-0479">Metal-binding</keyword>
<evidence type="ECO:0000259" key="10">
    <source>
        <dbReference type="PROSITE" id="PS51157"/>
    </source>
</evidence>
<dbReference type="SMART" id="SM00396">
    <property type="entry name" value="ZnF_UBR1"/>
    <property type="match status" value="1"/>
</dbReference>
<feature type="zinc finger region" description="UBR-type" evidence="8">
    <location>
        <begin position="26"/>
        <end position="94"/>
    </location>
</feature>
<evidence type="ECO:0000256" key="3">
    <source>
        <dbReference type="ARBA" id="ARBA00022723"/>
    </source>
</evidence>
<dbReference type="InterPro" id="IPR006571">
    <property type="entry name" value="TLDc_dom"/>
</dbReference>
<feature type="compositionally biased region" description="Basic and acidic residues" evidence="9">
    <location>
        <begin position="1306"/>
        <end position="1322"/>
    </location>
</feature>
<feature type="compositionally biased region" description="Basic and acidic residues" evidence="9">
    <location>
        <begin position="1248"/>
        <end position="1277"/>
    </location>
</feature>
<evidence type="ECO:0000256" key="2">
    <source>
        <dbReference type="ARBA" id="ARBA00009540"/>
    </source>
</evidence>
<proteinExistence type="inferred from homology"/>
<evidence type="ECO:0000256" key="8">
    <source>
        <dbReference type="PROSITE-ProRule" id="PRU00508"/>
    </source>
</evidence>
<protein>
    <recommendedName>
        <fullName evidence="7">Oxidation resistance protein 1</fullName>
    </recommendedName>
</protein>
<comment type="caution">
    <text evidence="12">The sequence shown here is derived from an EMBL/GenBank/DDBJ whole genome shotgun (WGS) entry which is preliminary data.</text>
</comment>
<evidence type="ECO:0000313" key="12">
    <source>
        <dbReference type="EMBL" id="KAK2963019.1"/>
    </source>
</evidence>
<gene>
    <name evidence="12" type="ORF">BLNAU_2042</name>
</gene>
<feature type="region of interest" description="Disordered" evidence="9">
    <location>
        <begin position="911"/>
        <end position="978"/>
    </location>
</feature>
<evidence type="ECO:0000313" key="13">
    <source>
        <dbReference type="Proteomes" id="UP001281761"/>
    </source>
</evidence>
<evidence type="ECO:0000256" key="4">
    <source>
        <dbReference type="ARBA" id="ARBA00022771"/>
    </source>
</evidence>
<dbReference type="PROSITE" id="PS51157">
    <property type="entry name" value="ZF_UBR"/>
    <property type="match status" value="1"/>
</dbReference>
<dbReference type="EMBL" id="JARBJD010000008">
    <property type="protein sequence ID" value="KAK2963019.1"/>
    <property type="molecule type" value="Genomic_DNA"/>
</dbReference>
<reference evidence="12 13" key="1">
    <citation type="journal article" date="2022" name="bioRxiv">
        <title>Genomics of Preaxostyla Flagellates Illuminates Evolutionary Transitions and the Path Towards Mitochondrial Loss.</title>
        <authorList>
            <person name="Novak L.V.F."/>
            <person name="Treitli S.C."/>
            <person name="Pyrih J."/>
            <person name="Halakuc P."/>
            <person name="Pipaliya S.V."/>
            <person name="Vacek V."/>
            <person name="Brzon O."/>
            <person name="Soukal P."/>
            <person name="Eme L."/>
            <person name="Dacks J.B."/>
            <person name="Karnkowska A."/>
            <person name="Elias M."/>
            <person name="Hampl V."/>
        </authorList>
    </citation>
    <scope>NUCLEOTIDE SEQUENCE [LARGE SCALE GENOMIC DNA]</scope>
    <source>
        <strain evidence="12">NAU3</strain>
        <tissue evidence="12">Gut</tissue>
    </source>
</reference>
<dbReference type="PANTHER" id="PTHR23354">
    <property type="entry name" value="NUCLEOLAR PROTEIN 7/ESTROGEN RECEPTOR COACTIVATOR-RELATED"/>
    <property type="match status" value="1"/>
</dbReference>
<evidence type="ECO:0000259" key="11">
    <source>
        <dbReference type="PROSITE" id="PS51886"/>
    </source>
</evidence>
<evidence type="ECO:0000256" key="9">
    <source>
        <dbReference type="SAM" id="MobiDB-lite"/>
    </source>
</evidence>
<dbReference type="Proteomes" id="UP001281761">
    <property type="component" value="Unassembled WGS sequence"/>
</dbReference>
<feature type="compositionally biased region" description="Pro residues" evidence="9">
    <location>
        <begin position="1328"/>
        <end position="1341"/>
    </location>
</feature>
<comment type="subcellular location">
    <subcellularLocation>
        <location evidence="1">Mitochondrion</location>
    </subcellularLocation>
</comment>
<dbReference type="PANTHER" id="PTHR23354:SF62">
    <property type="entry name" value="MUSTARD, ISOFORM V"/>
    <property type="match status" value="1"/>
</dbReference>
<feature type="region of interest" description="Disordered" evidence="9">
    <location>
        <begin position="718"/>
        <end position="751"/>
    </location>
</feature>
<feature type="domain" description="UBR-type" evidence="10">
    <location>
        <begin position="26"/>
        <end position="94"/>
    </location>
</feature>
<keyword evidence="13" id="KW-1185">Reference proteome</keyword>
<dbReference type="Pfam" id="PF07534">
    <property type="entry name" value="TLD"/>
    <property type="match status" value="2"/>
</dbReference>
<comment type="similarity">
    <text evidence="2">Belongs to the OXR1 family.</text>
</comment>
<keyword evidence="5" id="KW-0862">Zinc</keyword>
<dbReference type="SMART" id="SM00584">
    <property type="entry name" value="TLDc"/>
    <property type="match status" value="1"/>
</dbReference>
<keyword evidence="6" id="KW-0496">Mitochondrion</keyword>
<evidence type="ECO:0000256" key="5">
    <source>
        <dbReference type="ARBA" id="ARBA00022833"/>
    </source>
</evidence>
<feature type="domain" description="TLDc" evidence="11">
    <location>
        <begin position="1114"/>
        <end position="1473"/>
    </location>
</feature>
<evidence type="ECO:0000256" key="7">
    <source>
        <dbReference type="ARBA" id="ARBA00040604"/>
    </source>
</evidence>
<feature type="region of interest" description="Disordered" evidence="9">
    <location>
        <begin position="1248"/>
        <end position="1398"/>
    </location>
</feature>
<feature type="compositionally biased region" description="Polar residues" evidence="9">
    <location>
        <begin position="776"/>
        <end position="799"/>
    </location>
</feature>
<feature type="compositionally biased region" description="Low complexity" evidence="9">
    <location>
        <begin position="943"/>
        <end position="955"/>
    </location>
</feature>
<dbReference type="CDD" id="cd19671">
    <property type="entry name" value="UBR-box_UBR4_5_6_7"/>
    <property type="match status" value="1"/>
</dbReference>
<evidence type="ECO:0000256" key="1">
    <source>
        <dbReference type="ARBA" id="ARBA00004173"/>
    </source>
</evidence>
<dbReference type="InterPro" id="IPR003126">
    <property type="entry name" value="Znf_UBR"/>
</dbReference>